<evidence type="ECO:0000256" key="3">
    <source>
        <dbReference type="ARBA" id="ARBA00022563"/>
    </source>
</evidence>
<dbReference type="InterPro" id="IPR039429">
    <property type="entry name" value="SHMT-like_dom"/>
</dbReference>
<comment type="subcellular location">
    <subcellularLocation>
        <location evidence="6">Cytoplasm</location>
    </subcellularLocation>
</comment>
<keyword evidence="3 6" id="KW-0554">One-carbon metabolism</keyword>
<dbReference type="NCBIfam" id="NF000586">
    <property type="entry name" value="PRK00011.1"/>
    <property type="match status" value="1"/>
</dbReference>
<dbReference type="PANTHER" id="PTHR11680:SF35">
    <property type="entry name" value="SERINE HYDROXYMETHYLTRANSFERASE 1"/>
    <property type="match status" value="1"/>
</dbReference>
<dbReference type="PROSITE" id="PS00096">
    <property type="entry name" value="SHMT"/>
    <property type="match status" value="1"/>
</dbReference>
<evidence type="ECO:0000256" key="6">
    <source>
        <dbReference type="HAMAP-Rule" id="MF_00051"/>
    </source>
</evidence>
<dbReference type="InterPro" id="IPR015424">
    <property type="entry name" value="PyrdxlP-dep_Trfase"/>
</dbReference>
<dbReference type="EMBL" id="MGIP01000026">
    <property type="protein sequence ID" value="OGM90315.1"/>
    <property type="molecule type" value="Genomic_DNA"/>
</dbReference>
<dbReference type="InterPro" id="IPR019798">
    <property type="entry name" value="Ser_HO-MeTrfase_PLP_BS"/>
</dbReference>
<keyword evidence="6" id="KW-0963">Cytoplasm</keyword>
<feature type="binding site" evidence="6">
    <location>
        <position position="120"/>
    </location>
    <ligand>
        <name>(6S)-5,6,7,8-tetrahydrofolate</name>
        <dbReference type="ChEBI" id="CHEBI:57453"/>
    </ligand>
</feature>
<comment type="catalytic activity">
    <reaction evidence="6">
        <text>(6R)-5,10-methylene-5,6,7,8-tetrahydrofolate + glycine + H2O = (6S)-5,6,7,8-tetrahydrofolate + L-serine</text>
        <dbReference type="Rhea" id="RHEA:15481"/>
        <dbReference type="ChEBI" id="CHEBI:15377"/>
        <dbReference type="ChEBI" id="CHEBI:15636"/>
        <dbReference type="ChEBI" id="CHEBI:33384"/>
        <dbReference type="ChEBI" id="CHEBI:57305"/>
        <dbReference type="ChEBI" id="CHEBI:57453"/>
        <dbReference type="EC" id="2.1.2.1"/>
    </reaction>
</comment>
<dbReference type="UniPathway" id="UPA00288">
    <property type="reaction ID" value="UER01023"/>
</dbReference>
<dbReference type="InterPro" id="IPR015422">
    <property type="entry name" value="PyrdxlP-dep_Trfase_small"/>
</dbReference>
<dbReference type="HAMAP" id="MF_00051">
    <property type="entry name" value="SHMT"/>
    <property type="match status" value="1"/>
</dbReference>
<evidence type="ECO:0000256" key="1">
    <source>
        <dbReference type="ARBA" id="ARBA00001933"/>
    </source>
</evidence>
<evidence type="ECO:0000259" key="8">
    <source>
        <dbReference type="Pfam" id="PF00464"/>
    </source>
</evidence>
<protein>
    <recommendedName>
        <fullName evidence="6">Serine hydroxymethyltransferase</fullName>
        <shortName evidence="6">SHMT</shortName>
        <shortName evidence="6">Serine methylase</shortName>
        <ecNumber evidence="6">2.1.2.1</ecNumber>
    </recommendedName>
</protein>
<reference evidence="9 10" key="1">
    <citation type="journal article" date="2016" name="Nat. Commun.">
        <title>Thousands of microbial genomes shed light on interconnected biogeochemical processes in an aquifer system.</title>
        <authorList>
            <person name="Anantharaman K."/>
            <person name="Brown C.T."/>
            <person name="Hug L.A."/>
            <person name="Sharon I."/>
            <person name="Castelle C.J."/>
            <person name="Probst A.J."/>
            <person name="Thomas B.C."/>
            <person name="Singh A."/>
            <person name="Wilkins M.J."/>
            <person name="Karaoz U."/>
            <person name="Brodie E.L."/>
            <person name="Williams K.H."/>
            <person name="Hubbard S.S."/>
            <person name="Banfield J.F."/>
        </authorList>
    </citation>
    <scope>NUCLEOTIDE SEQUENCE [LARGE SCALE GENOMIC DNA]</scope>
</reference>
<comment type="pathway">
    <text evidence="6">One-carbon metabolism; tetrahydrofolate interconversion.</text>
</comment>
<dbReference type="InterPro" id="IPR015421">
    <property type="entry name" value="PyrdxlP-dep_Trfase_major"/>
</dbReference>
<proteinExistence type="inferred from homology"/>
<sequence length="408" mass="45345">MKFPKEKDIIEGIIKREEKRQEESLNLIASENHIPAYIRAASGSVLMHKYAEGYPGKRYYPGTMHYDHIEKKATERALKLFNLSKKQWHVNAQPYSGAVANMELYLAFLKQGDTILSMALKSGGHLSHGSSVSHTGKLFHIEHYGVTEKYDIDYAELKKKAVRYKPKLIVSGASAFPKKIDFKKIGAIAKSIGALHLADISHYAGLISAGVYLSPFGYADMVMTTTHKSLFGPRGALLYVKKEFAQTLDTSVFPGMQGGPHMHTIAGIAMGLEFARENKEYYRQVIKNAKALAFALKKKGHRIIGGGTDSHLVLIDVTKKGIDGSQAERKLETCGIYANRNAVQGDASVQKPSAIRLGTYATSYRGMKEKEMKRIAECIDQALGKGNFYANIQKRVKELTREFPVPEN</sequence>
<evidence type="ECO:0000256" key="7">
    <source>
        <dbReference type="PIRSR" id="PIRSR000412-50"/>
    </source>
</evidence>
<dbReference type="PIRSF" id="PIRSF000412">
    <property type="entry name" value="SHMT"/>
    <property type="match status" value="1"/>
</dbReference>
<dbReference type="Gene3D" id="3.40.640.10">
    <property type="entry name" value="Type I PLP-dependent aspartate aminotransferase-like (Major domain)"/>
    <property type="match status" value="1"/>
</dbReference>
<evidence type="ECO:0000256" key="5">
    <source>
        <dbReference type="ARBA" id="ARBA00022898"/>
    </source>
</evidence>
<dbReference type="PANTHER" id="PTHR11680">
    <property type="entry name" value="SERINE HYDROXYMETHYLTRANSFERASE"/>
    <property type="match status" value="1"/>
</dbReference>
<dbReference type="SUPFAM" id="SSF53383">
    <property type="entry name" value="PLP-dependent transferases"/>
    <property type="match status" value="1"/>
</dbReference>
<comment type="caution">
    <text evidence="9">The sequence shown here is derived from an EMBL/GenBank/DDBJ whole genome shotgun (WGS) entry which is preliminary data.</text>
</comment>
<comment type="similarity">
    <text evidence="2 6">Belongs to the SHMT family.</text>
</comment>
<comment type="function">
    <text evidence="6">Catalyzes the reversible interconversion of serine and glycine with tetrahydrofolate (THF) serving as the one-carbon carrier. This reaction serves as the major source of one-carbon groups required for the biosynthesis of purines, thymidylate, methionine, and other important biomolecules. Also exhibits THF-independent aldolase activity toward beta-hydroxyamino acids, producing glycine and aldehydes, via a retro-aldol mechanism.</text>
</comment>
<dbReference type="GO" id="GO:0035999">
    <property type="term" value="P:tetrahydrofolate interconversion"/>
    <property type="evidence" value="ECO:0007669"/>
    <property type="project" value="UniProtKB-UniRule"/>
</dbReference>
<comment type="pathway">
    <text evidence="6">Amino-acid biosynthesis; glycine biosynthesis; glycine from L-serine: step 1/1.</text>
</comment>
<gene>
    <name evidence="6" type="primary">glyA</name>
    <name evidence="9" type="ORF">A2755_03950</name>
</gene>
<dbReference type="AlphaFoldDB" id="A0A1F8DR74"/>
<feature type="domain" description="Serine hydroxymethyltransferase-like" evidence="8">
    <location>
        <begin position="10"/>
        <end position="379"/>
    </location>
</feature>
<keyword evidence="5 6" id="KW-0663">Pyridoxal phosphate</keyword>
<dbReference type="GO" id="GO:0004372">
    <property type="term" value="F:glycine hydroxymethyltransferase activity"/>
    <property type="evidence" value="ECO:0007669"/>
    <property type="project" value="UniProtKB-UniRule"/>
</dbReference>
<dbReference type="CDD" id="cd00378">
    <property type="entry name" value="SHMT"/>
    <property type="match status" value="1"/>
</dbReference>
<dbReference type="EC" id="2.1.2.1" evidence="6"/>
<dbReference type="Proteomes" id="UP000177029">
    <property type="component" value="Unassembled WGS sequence"/>
</dbReference>
<name>A0A1F8DR74_9BACT</name>
<dbReference type="InterPro" id="IPR049943">
    <property type="entry name" value="Ser_HO-MeTrfase-like"/>
</dbReference>
<comment type="caution">
    <text evidence="6">Lacks conserved residue(s) required for the propagation of feature annotation.</text>
</comment>
<dbReference type="InterPro" id="IPR001085">
    <property type="entry name" value="Ser_HO-MeTrfase"/>
</dbReference>
<comment type="subunit">
    <text evidence="6">Homodimer.</text>
</comment>
<keyword evidence="6" id="KW-0028">Amino-acid biosynthesis</keyword>
<feature type="site" description="Plays an important role in substrate specificity" evidence="6">
    <location>
        <position position="227"/>
    </location>
</feature>
<keyword evidence="4 6" id="KW-0808">Transferase</keyword>
<dbReference type="UniPathway" id="UPA00193"/>
<dbReference type="GO" id="GO:0019264">
    <property type="term" value="P:glycine biosynthetic process from serine"/>
    <property type="evidence" value="ECO:0007669"/>
    <property type="project" value="UniProtKB-UniRule"/>
</dbReference>
<accession>A0A1F8DR74</accession>
<dbReference type="Pfam" id="PF00464">
    <property type="entry name" value="SHMT"/>
    <property type="match status" value="1"/>
</dbReference>
<organism evidence="9 10">
    <name type="scientific">Candidatus Wolfebacteria bacterium RIFCSPHIGHO2_01_FULL_48_22</name>
    <dbReference type="NCBI Taxonomy" id="1802555"/>
    <lineage>
        <taxon>Bacteria</taxon>
        <taxon>Candidatus Wolfeibacteriota</taxon>
    </lineage>
</organism>
<evidence type="ECO:0000313" key="9">
    <source>
        <dbReference type="EMBL" id="OGM90315.1"/>
    </source>
</evidence>
<evidence type="ECO:0000256" key="2">
    <source>
        <dbReference type="ARBA" id="ARBA00006376"/>
    </source>
</evidence>
<evidence type="ECO:0000256" key="4">
    <source>
        <dbReference type="ARBA" id="ARBA00022679"/>
    </source>
</evidence>
<evidence type="ECO:0000313" key="10">
    <source>
        <dbReference type="Proteomes" id="UP000177029"/>
    </source>
</evidence>
<dbReference type="STRING" id="1802555.A2755_03950"/>
<dbReference type="GO" id="GO:0005737">
    <property type="term" value="C:cytoplasm"/>
    <property type="evidence" value="ECO:0007669"/>
    <property type="project" value="UniProtKB-SubCell"/>
</dbReference>
<comment type="cofactor">
    <cofactor evidence="1 6 7">
        <name>pyridoxal 5'-phosphate</name>
        <dbReference type="ChEBI" id="CHEBI:597326"/>
    </cofactor>
</comment>
<dbReference type="Gene3D" id="3.90.1150.10">
    <property type="entry name" value="Aspartate Aminotransferase, domain 1"/>
    <property type="match status" value="1"/>
</dbReference>
<feature type="modified residue" description="N6-(pyridoxal phosphate)lysine" evidence="6 7">
    <location>
        <position position="228"/>
    </location>
</feature>
<feature type="binding site" evidence="6">
    <location>
        <begin position="124"/>
        <end position="126"/>
    </location>
    <ligand>
        <name>(6S)-5,6,7,8-tetrahydrofolate</name>
        <dbReference type="ChEBI" id="CHEBI:57453"/>
    </ligand>
</feature>
<dbReference type="GO" id="GO:0030170">
    <property type="term" value="F:pyridoxal phosphate binding"/>
    <property type="evidence" value="ECO:0007669"/>
    <property type="project" value="UniProtKB-UniRule"/>
</dbReference>